<dbReference type="PROSITE" id="PS50949">
    <property type="entry name" value="HTH_GNTR"/>
    <property type="match status" value="1"/>
</dbReference>
<dbReference type="Pfam" id="PF00392">
    <property type="entry name" value="GntR"/>
    <property type="match status" value="1"/>
</dbReference>
<dbReference type="Gene3D" id="1.10.10.10">
    <property type="entry name" value="Winged helix-like DNA-binding domain superfamily/Winged helix DNA-binding domain"/>
    <property type="match status" value="1"/>
</dbReference>
<dbReference type="InterPro" id="IPR036388">
    <property type="entry name" value="WH-like_DNA-bd_sf"/>
</dbReference>
<dbReference type="EMBL" id="JAGYPN010000003">
    <property type="protein sequence ID" value="MBS4224050.1"/>
    <property type="molecule type" value="Genomic_DNA"/>
</dbReference>
<feature type="domain" description="HTH gntR-type" evidence="4">
    <location>
        <begin position="13"/>
        <end position="81"/>
    </location>
</feature>
<dbReference type="PANTHER" id="PTHR43537">
    <property type="entry name" value="TRANSCRIPTIONAL REGULATOR, GNTR FAMILY"/>
    <property type="match status" value="1"/>
</dbReference>
<dbReference type="PRINTS" id="PR00035">
    <property type="entry name" value="HTHGNTR"/>
</dbReference>
<dbReference type="SUPFAM" id="SSF48008">
    <property type="entry name" value="GntR ligand-binding domain-like"/>
    <property type="match status" value="1"/>
</dbReference>
<dbReference type="GO" id="GO:0003700">
    <property type="term" value="F:DNA-binding transcription factor activity"/>
    <property type="evidence" value="ECO:0007669"/>
    <property type="project" value="InterPro"/>
</dbReference>
<evidence type="ECO:0000259" key="4">
    <source>
        <dbReference type="PROSITE" id="PS50949"/>
    </source>
</evidence>
<evidence type="ECO:0000313" key="6">
    <source>
        <dbReference type="Proteomes" id="UP000676456"/>
    </source>
</evidence>
<keyword evidence="6" id="KW-1185">Reference proteome</keyword>
<evidence type="ECO:0000256" key="3">
    <source>
        <dbReference type="ARBA" id="ARBA00023163"/>
    </source>
</evidence>
<keyword evidence="1" id="KW-0805">Transcription regulation</keyword>
<dbReference type="GO" id="GO:0003677">
    <property type="term" value="F:DNA binding"/>
    <property type="evidence" value="ECO:0007669"/>
    <property type="project" value="UniProtKB-KW"/>
</dbReference>
<dbReference type="SMART" id="SM00895">
    <property type="entry name" value="FCD"/>
    <property type="match status" value="1"/>
</dbReference>
<dbReference type="InterPro" id="IPR011711">
    <property type="entry name" value="GntR_C"/>
</dbReference>
<keyword evidence="3" id="KW-0804">Transcription</keyword>
<sequence length="231" mass="26811">MIVLKPIEEKERFTLSKIVSDSLRQYIVDNKLTTGHKLPSERDLASMLDVSRVVVREALRTLESTGIIIIRHGEGAFVNTDDSSVILNHLLFFWQMNNEKIEELFELRQLLEKAAIEQIIEKTDIGHLQELDHIISEMSETIDPIKFKELDIDFHRGLIKATKNELFLQLTDIIVQYFANVSHSHMDDVQRNKAIKEHRLILEALKDNDKDLALHLLSEHLQYSKIHKVSN</sequence>
<reference evidence="5 6" key="1">
    <citation type="submission" date="2021-05" db="EMBL/GenBank/DDBJ databases">
        <title>Novel Bacillus species.</title>
        <authorList>
            <person name="Liu G."/>
        </authorList>
    </citation>
    <scope>NUCLEOTIDE SEQUENCE [LARGE SCALE GENOMIC DNA]</scope>
    <source>
        <strain evidence="5 6">FJAT-49682</strain>
    </source>
</reference>
<organism evidence="5 6">
    <name type="scientific">Lederbergia citrea</name>
    <dbReference type="NCBI Taxonomy" id="2833581"/>
    <lineage>
        <taxon>Bacteria</taxon>
        <taxon>Bacillati</taxon>
        <taxon>Bacillota</taxon>
        <taxon>Bacilli</taxon>
        <taxon>Bacillales</taxon>
        <taxon>Bacillaceae</taxon>
        <taxon>Lederbergia</taxon>
    </lineage>
</organism>
<evidence type="ECO:0000313" key="5">
    <source>
        <dbReference type="EMBL" id="MBS4224050.1"/>
    </source>
</evidence>
<proteinExistence type="predicted"/>
<dbReference type="Proteomes" id="UP000676456">
    <property type="component" value="Unassembled WGS sequence"/>
</dbReference>
<dbReference type="InterPro" id="IPR000524">
    <property type="entry name" value="Tscrpt_reg_HTH_GntR"/>
</dbReference>
<name>A0A942UMF9_9BACI</name>
<accession>A0A942UMF9</accession>
<comment type="caution">
    <text evidence="5">The sequence shown here is derived from an EMBL/GenBank/DDBJ whole genome shotgun (WGS) entry which is preliminary data.</text>
</comment>
<gene>
    <name evidence="5" type="ORF">KHA91_15005</name>
</gene>
<dbReference type="RefSeq" id="WP_213099102.1">
    <property type="nucleotide sequence ID" value="NZ_JAGYPH010000003.1"/>
</dbReference>
<dbReference type="CDD" id="cd07377">
    <property type="entry name" value="WHTH_GntR"/>
    <property type="match status" value="1"/>
</dbReference>
<dbReference type="InterPro" id="IPR036390">
    <property type="entry name" value="WH_DNA-bd_sf"/>
</dbReference>
<dbReference type="AlphaFoldDB" id="A0A942UMF9"/>
<dbReference type="SMART" id="SM00345">
    <property type="entry name" value="HTH_GNTR"/>
    <property type="match status" value="1"/>
</dbReference>
<dbReference type="Pfam" id="PF07729">
    <property type="entry name" value="FCD"/>
    <property type="match status" value="1"/>
</dbReference>
<keyword evidence="2" id="KW-0238">DNA-binding</keyword>
<protein>
    <submittedName>
        <fullName evidence="5">FadR family transcriptional regulator</fullName>
    </submittedName>
</protein>
<dbReference type="PANTHER" id="PTHR43537:SF5">
    <property type="entry name" value="UXU OPERON TRANSCRIPTIONAL REGULATOR"/>
    <property type="match status" value="1"/>
</dbReference>
<dbReference type="Gene3D" id="1.20.120.530">
    <property type="entry name" value="GntR ligand-binding domain-like"/>
    <property type="match status" value="1"/>
</dbReference>
<dbReference type="InterPro" id="IPR008920">
    <property type="entry name" value="TF_FadR/GntR_C"/>
</dbReference>
<evidence type="ECO:0000256" key="1">
    <source>
        <dbReference type="ARBA" id="ARBA00023015"/>
    </source>
</evidence>
<evidence type="ECO:0000256" key="2">
    <source>
        <dbReference type="ARBA" id="ARBA00023125"/>
    </source>
</evidence>
<dbReference type="SUPFAM" id="SSF46785">
    <property type="entry name" value="Winged helix' DNA-binding domain"/>
    <property type="match status" value="1"/>
</dbReference>